<keyword evidence="3" id="KW-1133">Transmembrane helix</keyword>
<reference evidence="5 6" key="1">
    <citation type="submission" date="2020-08" db="EMBL/GenBank/DDBJ databases">
        <title>Genomic Encyclopedia of Type Strains, Phase IV (KMG-IV): sequencing the most valuable type-strain genomes for metagenomic binning, comparative biology and taxonomic classification.</title>
        <authorList>
            <person name="Goeker M."/>
        </authorList>
    </citation>
    <scope>NUCLEOTIDE SEQUENCE [LARGE SCALE GENOMIC DNA]</scope>
    <source>
        <strain evidence="5 6">DSM 23562</strain>
    </source>
</reference>
<keyword evidence="6" id="KW-1185">Reference proteome</keyword>
<evidence type="ECO:0000313" key="5">
    <source>
        <dbReference type="EMBL" id="MBB6051697.1"/>
    </source>
</evidence>
<feature type="coiled-coil region" evidence="1">
    <location>
        <begin position="144"/>
        <end position="198"/>
    </location>
</feature>
<evidence type="ECO:0000256" key="3">
    <source>
        <dbReference type="SAM" id="Phobius"/>
    </source>
</evidence>
<dbReference type="EMBL" id="JACHGW010000003">
    <property type="protein sequence ID" value="MBB6051697.1"/>
    <property type="molecule type" value="Genomic_DNA"/>
</dbReference>
<dbReference type="RefSeq" id="WP_184199204.1">
    <property type="nucleotide sequence ID" value="NZ_JACHGW010000003.1"/>
</dbReference>
<evidence type="ECO:0000259" key="4">
    <source>
        <dbReference type="Pfam" id="PF14257"/>
    </source>
</evidence>
<keyword evidence="3" id="KW-0812">Transmembrane</keyword>
<evidence type="ECO:0000256" key="2">
    <source>
        <dbReference type="SAM" id="MobiDB-lite"/>
    </source>
</evidence>
<keyword evidence="3" id="KW-0472">Membrane</keyword>
<dbReference type="Proteomes" id="UP000520814">
    <property type="component" value="Unassembled WGS sequence"/>
</dbReference>
<organism evidence="5 6">
    <name type="scientific">Armatimonas rosea</name>
    <dbReference type="NCBI Taxonomy" id="685828"/>
    <lineage>
        <taxon>Bacteria</taxon>
        <taxon>Bacillati</taxon>
        <taxon>Armatimonadota</taxon>
        <taxon>Armatimonadia</taxon>
        <taxon>Armatimonadales</taxon>
        <taxon>Armatimonadaceae</taxon>
        <taxon>Armatimonas</taxon>
    </lineage>
</organism>
<feature type="region of interest" description="Disordered" evidence="2">
    <location>
        <begin position="1"/>
        <end position="28"/>
    </location>
</feature>
<comment type="caution">
    <text evidence="5">The sequence shown here is derived from an EMBL/GenBank/DDBJ whole genome shotgun (WGS) entry which is preliminary data.</text>
</comment>
<feature type="domain" description="DUF4349" evidence="4">
    <location>
        <begin position="54"/>
        <end position="265"/>
    </location>
</feature>
<gene>
    <name evidence="5" type="ORF">HNQ39_003507</name>
</gene>
<feature type="transmembrane region" description="Helical" evidence="3">
    <location>
        <begin position="240"/>
        <end position="266"/>
    </location>
</feature>
<name>A0A7W9SRX7_ARMRO</name>
<sequence>MAGCAGQPHASAPESSVSTQVAQAPASAMAPMGGEASIAKADAEPVAKAPAMPRKIIFTGEVTLICEDLDKAAAGLEARAKEFGGYISNASQTGARGETREGSWTVRIAAEKFDAFLKALPALGELQSSSRKADDVSEEFYDVAARLKNKKIEEDRLIELLQKATGKLTEVLTVEKELSRVRDEIERIEGRLRFLTNQTDLSTITITLREVKNFVPEGPPTLATQVSRSFSGSVESLKNFLVGIVLVGVALVPWVLPLGLTCWLVFQLIVKKRR</sequence>
<dbReference type="InterPro" id="IPR025645">
    <property type="entry name" value="DUF4349"/>
</dbReference>
<evidence type="ECO:0000313" key="6">
    <source>
        <dbReference type="Proteomes" id="UP000520814"/>
    </source>
</evidence>
<feature type="compositionally biased region" description="Polar residues" evidence="2">
    <location>
        <begin position="13"/>
        <end position="22"/>
    </location>
</feature>
<protein>
    <recommendedName>
        <fullName evidence="4">DUF4349 domain-containing protein</fullName>
    </recommendedName>
</protein>
<keyword evidence="1" id="KW-0175">Coiled coil</keyword>
<proteinExistence type="predicted"/>
<dbReference type="AlphaFoldDB" id="A0A7W9SRX7"/>
<evidence type="ECO:0000256" key="1">
    <source>
        <dbReference type="SAM" id="Coils"/>
    </source>
</evidence>
<accession>A0A7W9SRX7</accession>
<dbReference type="Pfam" id="PF14257">
    <property type="entry name" value="DUF4349"/>
    <property type="match status" value="1"/>
</dbReference>